<comment type="caution">
    <text evidence="1">The sequence shown here is derived from an EMBL/GenBank/DDBJ whole genome shotgun (WGS) entry which is preliminary data.</text>
</comment>
<gene>
    <name evidence="1" type="ORF">H9742_11725</name>
</gene>
<sequence length="705" mass="78069">MKKILLFLGTICLVAGLFSAGVFTYEAHALDEETAVWVEEARGALQEIVQERDIMALVYLSDEYPVRAQASYDAEVLVTVPSGQMVEIKDVFVDDNYEVWEYVSLLYGTNEYQGYIPRSFLACSDEKFLEWEASYGMNPAANVVAYSVDGTQRYVDIEQFPASYQAALTALKQKHPNWTFVKMNTGLDWDTVIYNQLQGGRSLVYKTFPDYTKAGAYDDGNWFYATEEILEYYMDPRNALTEDGVFQFELLTYNKTYHTEAAVETFLNNTFMNSSQYAPGTSMTFAHIFWAIGAEEGREVSPFHLAARVYQEQGQGTSGLISGTYPGYEGYYNYFNVGATGTSTTQVIENGLKYAKEKGWTDAYFSILGGADVISANYIKRGQDTLYLQKYNVNPNGYYALYTHQYMQNISAPTSEGKSMKNLYASANSLENTFVFKIPVYENMPEGACPMPTASTDVILEYPQGYSDTTVYLDGVAYTAQAQNGKYVVKAPDTGAKTAVVYRYNESGVPVGMYVWTLSYANNAYTATAQPGLADLLTYHGFSIRITGNSGIRFKTGISTDVRAALTSGGVNGYKLKEYGTLVMNNANRASYPMIKGGEKVLSGMSYGTNASGGLEDKIYATTGGRYHFTSVLVGLPANQYKVEYAFRGYIVLEKDGAQITLYGPVVARSIYSLAQQLLQMGTYPQGSDADLFLRQLISDGDAAG</sequence>
<evidence type="ECO:0000313" key="2">
    <source>
        <dbReference type="Proteomes" id="UP000824265"/>
    </source>
</evidence>
<dbReference type="AlphaFoldDB" id="A0A9D1R8R0"/>
<name>A0A9D1R8R0_9FIRM</name>
<protein>
    <recommendedName>
        <fullName evidence="3">Mannosyl-glycoprotein endo-beta-N-acetylglucosamidase-like domain-containing protein</fullName>
    </recommendedName>
</protein>
<dbReference type="Proteomes" id="UP000824265">
    <property type="component" value="Unassembled WGS sequence"/>
</dbReference>
<reference evidence="1" key="1">
    <citation type="journal article" date="2021" name="PeerJ">
        <title>Extensive microbial diversity within the chicken gut microbiome revealed by metagenomics and culture.</title>
        <authorList>
            <person name="Gilroy R."/>
            <person name="Ravi A."/>
            <person name="Getino M."/>
            <person name="Pursley I."/>
            <person name="Horton D.L."/>
            <person name="Alikhan N.F."/>
            <person name="Baker D."/>
            <person name="Gharbi K."/>
            <person name="Hall N."/>
            <person name="Watson M."/>
            <person name="Adriaenssens E.M."/>
            <person name="Foster-Nyarko E."/>
            <person name="Jarju S."/>
            <person name="Secka A."/>
            <person name="Antonio M."/>
            <person name="Oren A."/>
            <person name="Chaudhuri R.R."/>
            <person name="La Ragione R."/>
            <person name="Hildebrand F."/>
            <person name="Pallen M.J."/>
        </authorList>
    </citation>
    <scope>NUCLEOTIDE SEQUENCE</scope>
    <source>
        <strain evidence="1">CHK195-6426</strain>
    </source>
</reference>
<reference evidence="1" key="2">
    <citation type="submission" date="2021-04" db="EMBL/GenBank/DDBJ databases">
        <authorList>
            <person name="Gilroy R."/>
        </authorList>
    </citation>
    <scope>NUCLEOTIDE SEQUENCE</scope>
    <source>
        <strain evidence="1">CHK195-6426</strain>
    </source>
</reference>
<accession>A0A9D1R8R0</accession>
<dbReference type="EMBL" id="DXGH01000065">
    <property type="protein sequence ID" value="HIW82162.1"/>
    <property type="molecule type" value="Genomic_DNA"/>
</dbReference>
<evidence type="ECO:0000313" key="1">
    <source>
        <dbReference type="EMBL" id="HIW82162.1"/>
    </source>
</evidence>
<organism evidence="1 2">
    <name type="scientific">Candidatus Acetatifactor stercoripullorum</name>
    <dbReference type="NCBI Taxonomy" id="2838414"/>
    <lineage>
        <taxon>Bacteria</taxon>
        <taxon>Bacillati</taxon>
        <taxon>Bacillota</taxon>
        <taxon>Clostridia</taxon>
        <taxon>Lachnospirales</taxon>
        <taxon>Lachnospiraceae</taxon>
        <taxon>Acetatifactor</taxon>
    </lineage>
</organism>
<proteinExistence type="predicted"/>
<evidence type="ECO:0008006" key="3">
    <source>
        <dbReference type="Google" id="ProtNLM"/>
    </source>
</evidence>